<dbReference type="PANTHER" id="PTHR13673">
    <property type="entry name" value="ESOPHAGEAL CANCER ASSOCIATED PROTEIN"/>
    <property type="match status" value="1"/>
</dbReference>
<reference evidence="8 9" key="1">
    <citation type="submission" date="2019-10" db="EMBL/GenBank/DDBJ databases">
        <title>Assembly and Annotation for the nematode Trichostrongylus colubriformis.</title>
        <authorList>
            <person name="Martin J."/>
        </authorList>
    </citation>
    <scope>NUCLEOTIDE SEQUENCE [LARGE SCALE GENOMIC DNA]</scope>
    <source>
        <strain evidence="8">G859</strain>
        <tissue evidence="8">Whole worm</tissue>
    </source>
</reference>
<gene>
    <name evidence="8" type="ORF">GCK32_012923</name>
</gene>
<feature type="chain" id="PRO_5043012999" evidence="7">
    <location>
        <begin position="25"/>
        <end position="223"/>
    </location>
</feature>
<evidence type="ECO:0000256" key="2">
    <source>
        <dbReference type="ARBA" id="ARBA00010704"/>
    </source>
</evidence>
<comment type="similarity">
    <text evidence="2">Belongs to the VPS35L family.</text>
</comment>
<evidence type="ECO:0000256" key="3">
    <source>
        <dbReference type="ARBA" id="ARBA00022448"/>
    </source>
</evidence>
<dbReference type="GO" id="GO:0032456">
    <property type="term" value="P:endocytic recycling"/>
    <property type="evidence" value="ECO:0007669"/>
    <property type="project" value="InterPro"/>
</dbReference>
<evidence type="ECO:0000256" key="5">
    <source>
        <dbReference type="ARBA" id="ARBA00022927"/>
    </source>
</evidence>
<evidence type="ECO:0000256" key="6">
    <source>
        <dbReference type="SAM" id="Coils"/>
    </source>
</evidence>
<keyword evidence="7" id="KW-0732">Signal</keyword>
<evidence type="ECO:0000256" key="4">
    <source>
        <dbReference type="ARBA" id="ARBA00022753"/>
    </source>
</evidence>
<evidence type="ECO:0000256" key="7">
    <source>
        <dbReference type="SAM" id="SignalP"/>
    </source>
</evidence>
<dbReference type="GO" id="GO:0015031">
    <property type="term" value="P:protein transport"/>
    <property type="evidence" value="ECO:0007669"/>
    <property type="project" value="UniProtKB-KW"/>
</dbReference>
<sequence>MRFQLSLRAVYVCLLANCLPKIEAQVKFTLETLDALTVKPAQFLPLLTHLLSVLVFVPDIPRKPVLYMFNAVVNLIDRRKWPAGHETVYGDVWILCLHYLWAVSQPQFSVRFGDVDSNDLYYGSSETYLAAVAEKIDYVMQQVLALIETEPVSKPAIAMNLLECAVMRLEIEGPVVKLVANLLKRCAKSGQFSSRVAFVIDDLTKLSEDNEELKQALIKMKLL</sequence>
<dbReference type="PANTHER" id="PTHR13673:SF0">
    <property type="entry name" value="VPS35 ENDOSOMAL PROTEIN-SORTING FACTOR-LIKE"/>
    <property type="match status" value="1"/>
</dbReference>
<evidence type="ECO:0000256" key="1">
    <source>
        <dbReference type="ARBA" id="ARBA00004177"/>
    </source>
</evidence>
<dbReference type="GO" id="GO:0005768">
    <property type="term" value="C:endosome"/>
    <property type="evidence" value="ECO:0007669"/>
    <property type="project" value="UniProtKB-SubCell"/>
</dbReference>
<protein>
    <submittedName>
        <fullName evidence="8">Uncharacterized protein</fullName>
    </submittedName>
</protein>
<keyword evidence="3" id="KW-0813">Transport</keyword>
<evidence type="ECO:0000313" key="9">
    <source>
        <dbReference type="Proteomes" id="UP001331761"/>
    </source>
</evidence>
<keyword evidence="9" id="KW-1185">Reference proteome</keyword>
<feature type="coiled-coil region" evidence="6">
    <location>
        <begin position="196"/>
        <end position="223"/>
    </location>
</feature>
<comment type="subcellular location">
    <subcellularLocation>
        <location evidence="1">Endosome</location>
    </subcellularLocation>
</comment>
<keyword evidence="5" id="KW-0653">Protein transport</keyword>
<dbReference type="Proteomes" id="UP001331761">
    <property type="component" value="Unassembled WGS sequence"/>
</dbReference>
<keyword evidence="4" id="KW-0967">Endosome</keyword>
<comment type="caution">
    <text evidence="8">The sequence shown here is derived from an EMBL/GenBank/DDBJ whole genome shotgun (WGS) entry which is preliminary data.</text>
</comment>
<organism evidence="8 9">
    <name type="scientific">Trichostrongylus colubriformis</name>
    <name type="common">Black scour worm</name>
    <dbReference type="NCBI Taxonomy" id="6319"/>
    <lineage>
        <taxon>Eukaryota</taxon>
        <taxon>Metazoa</taxon>
        <taxon>Ecdysozoa</taxon>
        <taxon>Nematoda</taxon>
        <taxon>Chromadorea</taxon>
        <taxon>Rhabditida</taxon>
        <taxon>Rhabditina</taxon>
        <taxon>Rhabditomorpha</taxon>
        <taxon>Strongyloidea</taxon>
        <taxon>Trichostrongylidae</taxon>
        <taxon>Trichostrongylus</taxon>
    </lineage>
</organism>
<dbReference type="AlphaFoldDB" id="A0AAN8IFR9"/>
<keyword evidence="6" id="KW-0175">Coiled coil</keyword>
<evidence type="ECO:0000313" key="8">
    <source>
        <dbReference type="EMBL" id="KAK5967652.1"/>
    </source>
</evidence>
<feature type="signal peptide" evidence="7">
    <location>
        <begin position="1"/>
        <end position="24"/>
    </location>
</feature>
<dbReference type="InterPro" id="IPR029705">
    <property type="entry name" value="VPS35L"/>
</dbReference>
<name>A0AAN8IFR9_TRICO</name>
<proteinExistence type="inferred from homology"/>
<accession>A0AAN8IFR9</accession>
<dbReference type="EMBL" id="WIXE01022250">
    <property type="protein sequence ID" value="KAK5967652.1"/>
    <property type="molecule type" value="Genomic_DNA"/>
</dbReference>